<name>A0ABM1EWK7_PRICU</name>
<gene>
    <name evidence="2" type="primary">LOC106816472</name>
</gene>
<accession>A0ABM1EWK7</accession>
<evidence type="ECO:0000313" key="2">
    <source>
        <dbReference type="RefSeq" id="XP_014676578.1"/>
    </source>
</evidence>
<dbReference type="RefSeq" id="XP_014676578.1">
    <property type="nucleotide sequence ID" value="XM_014821092.1"/>
</dbReference>
<keyword evidence="1" id="KW-1185">Reference proteome</keyword>
<evidence type="ECO:0000313" key="1">
    <source>
        <dbReference type="Proteomes" id="UP000695022"/>
    </source>
</evidence>
<sequence>MAETVKVKDKFLPASLLTPAEMVAATGVEDPQMLTYFVAGLWRVCSITSKANTTAMDSLIALYAHRFFPELGMPALPEDAYGDGESLHVLPENDIDVPDFEHETMATQHVQDVYVATMRTSKKRDGR</sequence>
<dbReference type="GeneID" id="106816472"/>
<reference evidence="2" key="1">
    <citation type="submission" date="2025-08" db="UniProtKB">
        <authorList>
            <consortium name="RefSeq"/>
        </authorList>
    </citation>
    <scope>IDENTIFICATION</scope>
</reference>
<proteinExistence type="predicted"/>
<dbReference type="Proteomes" id="UP000695022">
    <property type="component" value="Unplaced"/>
</dbReference>
<protein>
    <submittedName>
        <fullName evidence="2">Uncharacterized protein LOC106816472</fullName>
    </submittedName>
</protein>
<organism evidence="1 2">
    <name type="scientific">Priapulus caudatus</name>
    <name type="common">Priapulid worm</name>
    <dbReference type="NCBI Taxonomy" id="37621"/>
    <lineage>
        <taxon>Eukaryota</taxon>
        <taxon>Metazoa</taxon>
        <taxon>Ecdysozoa</taxon>
        <taxon>Scalidophora</taxon>
        <taxon>Priapulida</taxon>
        <taxon>Priapulimorpha</taxon>
        <taxon>Priapulimorphida</taxon>
        <taxon>Priapulidae</taxon>
        <taxon>Priapulus</taxon>
    </lineage>
</organism>